<dbReference type="VEuPathDB" id="FungiDB:AJ78_00588"/>
<evidence type="ECO:0000313" key="2">
    <source>
        <dbReference type="EMBL" id="OJD19414.1"/>
    </source>
</evidence>
<protein>
    <submittedName>
        <fullName evidence="2">Uncharacterized protein</fullName>
    </submittedName>
</protein>
<feature type="compositionally biased region" description="Basic and acidic residues" evidence="1">
    <location>
        <begin position="237"/>
        <end position="251"/>
    </location>
</feature>
<comment type="caution">
    <text evidence="2">The sequence shown here is derived from an EMBL/GenBank/DDBJ whole genome shotgun (WGS) entry which is preliminary data.</text>
</comment>
<evidence type="ECO:0000256" key="1">
    <source>
        <dbReference type="SAM" id="MobiDB-lite"/>
    </source>
</evidence>
<dbReference type="EMBL" id="LGRN01000010">
    <property type="protein sequence ID" value="OJD19414.1"/>
    <property type="molecule type" value="Genomic_DNA"/>
</dbReference>
<feature type="compositionally biased region" description="Polar residues" evidence="1">
    <location>
        <begin position="151"/>
        <end position="174"/>
    </location>
</feature>
<dbReference type="Proteomes" id="UP000182235">
    <property type="component" value="Unassembled WGS sequence"/>
</dbReference>
<name>A0A1J9PT22_9EURO</name>
<sequence length="251" mass="27168">MSAPAFQPIWRPSSTDTLIDPRGDHISSEECLAVLALLELSGCSPQEMRAAEIQLSWYCDYTVGSWMATSPVRTVYYPYTVDSGRVSATNTAMGFEGSMHSTLDDIQPLLAENDIYATPPQSPRAVLPANIHLGMHNMTIHTPQNTPPESDPSATGKKQSAQDSSENTGTSETSAPDEIGPSLDAPTNDVEMAGFPGKATTTPCGIQERASMPNSTSTLAAKSRPTKRSTRQRKDSRRMIEAKESEKLKGY</sequence>
<feature type="region of interest" description="Disordered" evidence="1">
    <location>
        <begin position="138"/>
        <end position="251"/>
    </location>
</feature>
<evidence type="ECO:0000313" key="3">
    <source>
        <dbReference type="Proteomes" id="UP000182235"/>
    </source>
</evidence>
<dbReference type="AlphaFoldDB" id="A0A1J9PT22"/>
<feature type="compositionally biased region" description="Basic residues" evidence="1">
    <location>
        <begin position="224"/>
        <end position="236"/>
    </location>
</feature>
<dbReference type="OrthoDB" id="4185978at2759"/>
<gene>
    <name evidence="2" type="ORF">AJ78_00588</name>
</gene>
<keyword evidence="3" id="KW-1185">Reference proteome</keyword>
<accession>A0A1J9PT22</accession>
<organism evidence="2 3">
    <name type="scientific">Emergomyces pasteurianus Ep9510</name>
    <dbReference type="NCBI Taxonomy" id="1447872"/>
    <lineage>
        <taxon>Eukaryota</taxon>
        <taxon>Fungi</taxon>
        <taxon>Dikarya</taxon>
        <taxon>Ascomycota</taxon>
        <taxon>Pezizomycotina</taxon>
        <taxon>Eurotiomycetes</taxon>
        <taxon>Eurotiomycetidae</taxon>
        <taxon>Onygenales</taxon>
        <taxon>Ajellomycetaceae</taxon>
        <taxon>Emergomyces</taxon>
    </lineage>
</organism>
<reference evidence="2 3" key="1">
    <citation type="submission" date="2015-07" db="EMBL/GenBank/DDBJ databases">
        <title>Emmonsia species relationships and genome sequence.</title>
        <authorList>
            <consortium name="The Broad Institute Genomics Platform"/>
            <person name="Cuomo C.A."/>
            <person name="Munoz J.F."/>
            <person name="Imamovic A."/>
            <person name="Priest M.E."/>
            <person name="Young S."/>
            <person name="Clay O.K."/>
            <person name="McEwen J.G."/>
        </authorList>
    </citation>
    <scope>NUCLEOTIDE SEQUENCE [LARGE SCALE GENOMIC DNA]</scope>
    <source>
        <strain evidence="2 3">UAMH 9510</strain>
    </source>
</reference>
<proteinExistence type="predicted"/>